<dbReference type="PANTHER" id="PTHR13580:SF9">
    <property type="entry name" value="AXIN1 UP-REGULATED 1, ISOFORM A"/>
    <property type="match status" value="1"/>
</dbReference>
<evidence type="ECO:0000256" key="6">
    <source>
        <dbReference type="ARBA" id="ARBA00023159"/>
    </source>
</evidence>
<keyword evidence="12" id="KW-1185">Reference proteome</keyword>
<keyword evidence="7" id="KW-0804">Transcription</keyword>
<keyword evidence="4" id="KW-0805">Transcription regulation</keyword>
<protein>
    <submittedName>
        <fullName evidence="11">Cysteine/serine-rich nuclear protein 3</fullName>
    </submittedName>
    <submittedName>
        <fullName evidence="13 14">Uncharacterized protein LOC112682511</fullName>
    </submittedName>
</protein>
<evidence type="ECO:0000313" key="12">
    <source>
        <dbReference type="Proteomes" id="UP000694846"/>
    </source>
</evidence>
<dbReference type="OrthoDB" id="5946974at2759"/>
<evidence type="ECO:0000313" key="14">
    <source>
        <dbReference type="RefSeq" id="XP_025408919.1"/>
    </source>
</evidence>
<organism evidence="11">
    <name type="scientific">Sipha flava</name>
    <name type="common">yellow sugarcane aphid</name>
    <dbReference type="NCBI Taxonomy" id="143950"/>
    <lineage>
        <taxon>Eukaryota</taxon>
        <taxon>Metazoa</taxon>
        <taxon>Ecdysozoa</taxon>
        <taxon>Arthropoda</taxon>
        <taxon>Hexapoda</taxon>
        <taxon>Insecta</taxon>
        <taxon>Pterygota</taxon>
        <taxon>Neoptera</taxon>
        <taxon>Paraneoptera</taxon>
        <taxon>Hemiptera</taxon>
        <taxon>Sternorrhyncha</taxon>
        <taxon>Aphidomorpha</taxon>
        <taxon>Aphidoidea</taxon>
        <taxon>Aphididae</taxon>
        <taxon>Sipha</taxon>
    </lineage>
</organism>
<evidence type="ECO:0000256" key="2">
    <source>
        <dbReference type="ARBA" id="ARBA00008548"/>
    </source>
</evidence>
<evidence type="ECO:0000256" key="7">
    <source>
        <dbReference type="ARBA" id="ARBA00023163"/>
    </source>
</evidence>
<dbReference type="GO" id="GO:0043565">
    <property type="term" value="F:sequence-specific DNA binding"/>
    <property type="evidence" value="ECO:0007669"/>
    <property type="project" value="TreeGrafter"/>
</dbReference>
<feature type="domain" description="Cysteine/serine-rich nuclear protein N-terminal" evidence="10">
    <location>
        <begin position="353"/>
        <end position="560"/>
    </location>
</feature>
<reference evidence="13 14" key="2">
    <citation type="submission" date="2025-04" db="UniProtKB">
        <authorList>
            <consortium name="RefSeq"/>
        </authorList>
    </citation>
    <scope>IDENTIFICATION</scope>
    <source>
        <tissue evidence="13 14">Whole body</tissue>
    </source>
</reference>
<dbReference type="Proteomes" id="UP000694846">
    <property type="component" value="Unplaced"/>
</dbReference>
<proteinExistence type="inferred from homology"/>
<keyword evidence="6" id="KW-0010">Activator</keyword>
<evidence type="ECO:0000256" key="4">
    <source>
        <dbReference type="ARBA" id="ARBA00023015"/>
    </source>
</evidence>
<dbReference type="EMBL" id="GGMS01014049">
    <property type="protein sequence ID" value="MBY83252.1"/>
    <property type="molecule type" value="Transcribed_RNA"/>
</dbReference>
<feature type="region of interest" description="Disordered" evidence="9">
    <location>
        <begin position="1"/>
        <end position="26"/>
    </location>
</feature>
<dbReference type="PANTHER" id="PTHR13580">
    <property type="entry name" value="TGF-BETA INDUCED APOPTOSIS PROTEIN"/>
    <property type="match status" value="1"/>
</dbReference>
<evidence type="ECO:0000313" key="13">
    <source>
        <dbReference type="RefSeq" id="XP_025408918.1"/>
    </source>
</evidence>
<dbReference type="GO" id="GO:0000981">
    <property type="term" value="F:DNA-binding transcription factor activity, RNA polymerase II-specific"/>
    <property type="evidence" value="ECO:0007669"/>
    <property type="project" value="TreeGrafter"/>
</dbReference>
<comment type="subcellular location">
    <subcellularLocation>
        <location evidence="1">Nucleus</location>
    </subcellularLocation>
</comment>
<comment type="similarity">
    <text evidence="2">Belongs to the AXUD1 family.</text>
</comment>
<dbReference type="GO" id="GO:0006915">
    <property type="term" value="P:apoptotic process"/>
    <property type="evidence" value="ECO:0007669"/>
    <property type="project" value="UniProtKB-KW"/>
</dbReference>
<reference evidence="11" key="1">
    <citation type="submission" date="2018-04" db="EMBL/GenBank/DDBJ databases">
        <title>Transcriptome assembly of Sipha flava.</title>
        <authorList>
            <person name="Scully E.D."/>
            <person name="Geib S.M."/>
            <person name="Palmer N.A."/>
            <person name="Koch K."/>
            <person name="Bradshaw J."/>
            <person name="Heng-Moss T."/>
            <person name="Sarath G."/>
        </authorList>
    </citation>
    <scope>NUCLEOTIDE SEQUENCE</scope>
</reference>
<gene>
    <name evidence="11" type="primary">CSRNP3</name>
    <name evidence="13 14" type="synonym">LOC112682511</name>
    <name evidence="11" type="ORF">g.30113</name>
</gene>
<feature type="region of interest" description="Disordered" evidence="9">
    <location>
        <begin position="420"/>
        <end position="454"/>
    </location>
</feature>
<evidence type="ECO:0000256" key="3">
    <source>
        <dbReference type="ARBA" id="ARBA00022703"/>
    </source>
</evidence>
<name>A0A2S2R1M1_9HEMI</name>
<evidence type="ECO:0000259" key="10">
    <source>
        <dbReference type="Pfam" id="PF16019"/>
    </source>
</evidence>
<sequence>MEVLQTEQHNEGKPHIIKINNGSTPSTNMTDVDQVNNAKEPVILNTIPNILDAPKSSTEDSETIVQNVLINMKSDVLCSTNSENKTNMDCNVKSYDSNDKNLCLSLSTSNSNFNPSETLVFSSTETTYSDVNNVFTTKKKGFSIEEISKDEVSQNSQSMSSYSNDYTCFLSEQTDAISNLTPFKRSNSYYFDSPVKKLCSTKLDSEEKPNKLPNATLFSSENNSKIYTGFTSIQNDLEVDCIQDRYDGSDSGFGSELAEDKNCNNLDVSIAASNSSYKNDFALNQESSFEDLQRTSNEFLSAMEVLKPKFSDSVVDSVPIEVKDNYVFVKGILKRNKPINYGVLASDIVSTEKKRKNINFTNVTVFYFPRVQGFTCVPSQGGSTLGMTRVHSASRVFSLPEYIAEQRRIRRNLIQLSQSEVSGTNSDDSDSDVGTADVYSESEADLDSDSNGSFLQPVPTRQRRALLKAAGVEKIDPSEKDDCKSIRLSREFCGCLCRGFCDPDTCACFQAGITCQVDRMNFPCGCTVDGCGNSVGRIEFNPTRVRKHFIHTIMRLEIKKREAQEEEQCNKLAMTSPLLSNFSYHDSRHIQPYYQPQHYEHSLNDYNYHSFLPVYDGQHFAPETNTLNNYHLNNSHTLYEPYQSFPSAFVPLSQDRPRGMSILDNKPESFTELLQPYSLHGTENTNSLGISNIPSTSDKDSFNLETENLGEIIKNTIVESVNS</sequence>
<evidence type="ECO:0000256" key="8">
    <source>
        <dbReference type="ARBA" id="ARBA00023242"/>
    </source>
</evidence>
<keyword evidence="3" id="KW-0053">Apoptosis</keyword>
<dbReference type="AlphaFoldDB" id="A0A2S2R1M1"/>
<evidence type="ECO:0000256" key="9">
    <source>
        <dbReference type="SAM" id="MobiDB-lite"/>
    </source>
</evidence>
<keyword evidence="8" id="KW-0539">Nucleus</keyword>
<evidence type="ECO:0000256" key="1">
    <source>
        <dbReference type="ARBA" id="ARBA00004123"/>
    </source>
</evidence>
<dbReference type="RefSeq" id="XP_025408918.1">
    <property type="nucleotide sequence ID" value="XM_025553133.1"/>
</dbReference>
<dbReference type="Pfam" id="PF16019">
    <property type="entry name" value="CSRNP_N"/>
    <property type="match status" value="1"/>
</dbReference>
<keyword evidence="5" id="KW-0238">DNA-binding</keyword>
<evidence type="ECO:0000313" key="11">
    <source>
        <dbReference type="EMBL" id="MBY83252.1"/>
    </source>
</evidence>
<dbReference type="RefSeq" id="XP_025408919.1">
    <property type="nucleotide sequence ID" value="XM_025553134.1"/>
</dbReference>
<dbReference type="PRINTS" id="PR02031">
    <property type="entry name" value="CYSSERRICHNP"/>
</dbReference>
<dbReference type="InterPro" id="IPR023260">
    <property type="entry name" value="Cys/Ser-rich_nuc_prot"/>
</dbReference>
<evidence type="ECO:0000256" key="5">
    <source>
        <dbReference type="ARBA" id="ARBA00023125"/>
    </source>
</evidence>
<dbReference type="InterPro" id="IPR031972">
    <property type="entry name" value="CSRNP_N"/>
</dbReference>
<dbReference type="GO" id="GO:0005634">
    <property type="term" value="C:nucleus"/>
    <property type="evidence" value="ECO:0007669"/>
    <property type="project" value="UniProtKB-SubCell"/>
</dbReference>
<accession>A0A2S2R1M1</accession>